<dbReference type="Proteomes" id="UP001209076">
    <property type="component" value="Unassembled WGS sequence"/>
</dbReference>
<keyword evidence="3" id="KW-1185">Reference proteome</keyword>
<comment type="caution">
    <text evidence="2">The sequence shown here is derived from an EMBL/GenBank/DDBJ whole genome shotgun (WGS) entry which is preliminary data.</text>
</comment>
<gene>
    <name evidence="2" type="ORF">N7603_04645</name>
</gene>
<dbReference type="EMBL" id="JAOEGN010000007">
    <property type="protein sequence ID" value="MCU0104940.1"/>
    <property type="molecule type" value="Genomic_DNA"/>
</dbReference>
<protein>
    <recommendedName>
        <fullName evidence="4">Lipoprotein</fullName>
    </recommendedName>
</protein>
<evidence type="ECO:0000313" key="2">
    <source>
        <dbReference type="EMBL" id="MCU0104940.1"/>
    </source>
</evidence>
<evidence type="ECO:0000313" key="3">
    <source>
        <dbReference type="Proteomes" id="UP001209076"/>
    </source>
</evidence>
<proteinExistence type="predicted"/>
<name>A0ABT2PVF4_9MOLU</name>
<organism evidence="2 3">
    <name type="scientific">Paracholeplasma vituli</name>
    <dbReference type="NCBI Taxonomy" id="69473"/>
    <lineage>
        <taxon>Bacteria</taxon>
        <taxon>Bacillati</taxon>
        <taxon>Mycoplasmatota</taxon>
        <taxon>Mollicutes</taxon>
        <taxon>Acholeplasmatales</taxon>
        <taxon>Acholeplasmataceae</taxon>
        <taxon>Paracholeplasma</taxon>
    </lineage>
</organism>
<dbReference type="PROSITE" id="PS51257">
    <property type="entry name" value="PROKAR_LIPOPROTEIN"/>
    <property type="match status" value="1"/>
</dbReference>
<feature type="chain" id="PRO_5047018773" description="Lipoprotein" evidence="1">
    <location>
        <begin position="22"/>
        <end position="233"/>
    </location>
</feature>
<feature type="signal peptide" evidence="1">
    <location>
        <begin position="1"/>
        <end position="21"/>
    </location>
</feature>
<dbReference type="RefSeq" id="WP_262096199.1">
    <property type="nucleotide sequence ID" value="NZ_JAOEGN010000007.1"/>
</dbReference>
<evidence type="ECO:0008006" key="4">
    <source>
        <dbReference type="Google" id="ProtNLM"/>
    </source>
</evidence>
<sequence>MKKYLTLGLFLIALFTLFGCAAGDRFEETTIQGSLYFDGNTMTFTHSDPEDILYHTGNPADDFVILYKLLEDNPTEADLIRYQDFMEKLYTISLSDSITMRTLFIKTSSELKTLFESKGLTLTLNEIVLFNSIKTQIESFESKGTSPRIGKISYINQRRGIDLTQDEINALELMQDYYLSYLRGNAPLDFKALNVDDFITLMTNQFTLDEARTNQLRVAYDIIQNLYIANQDL</sequence>
<reference evidence="3" key="1">
    <citation type="submission" date="2023-07" db="EMBL/GenBank/DDBJ databases">
        <title>Novel Mycoplasma species identified in domestic and wild animals.</title>
        <authorList>
            <person name="Volokhov D.V."/>
            <person name="Furtak V.A."/>
            <person name="Zagorodnyaya T.A."/>
        </authorList>
    </citation>
    <scope>NUCLEOTIDE SEQUENCE [LARGE SCALE GENOMIC DNA]</scope>
    <source>
        <strain evidence="3">92-19</strain>
    </source>
</reference>
<accession>A0ABT2PVF4</accession>
<evidence type="ECO:0000256" key="1">
    <source>
        <dbReference type="SAM" id="SignalP"/>
    </source>
</evidence>
<keyword evidence="1" id="KW-0732">Signal</keyword>